<feature type="transmembrane region" description="Helical" evidence="1">
    <location>
        <begin position="73"/>
        <end position="95"/>
    </location>
</feature>
<gene>
    <name evidence="2" type="ORF">SAMN05216298_2351</name>
</gene>
<dbReference type="GO" id="GO:0016740">
    <property type="term" value="F:transferase activity"/>
    <property type="evidence" value="ECO:0007669"/>
    <property type="project" value="UniProtKB-KW"/>
</dbReference>
<dbReference type="InterPro" id="IPR043148">
    <property type="entry name" value="TagF_C"/>
</dbReference>
<sequence length="561" mass="59970">MSRLWRQRYEVLAIAAVAAAAVQDLRLATYALAFVVLALVTWTYRADLVGGRTASLLAVLAVLVAAESDGRWTLTAACLAAAAFFAVAGFAQAALETSFLETANLDVQRSTRGRAASPAVVSVIVGTATALLPLAAAAPEAFAPAADAAALALVAAGLAWTAAGVIANLIRRSRESHPIDRAVVAAVEKLQPKYVVHFGGAKLSEYQIEMWLPYFDRIGDPYLVLVRDAHLMPGTVACTSAPVVLAPGQSVLDKLLPESVRACFYSNHAQKNTALIRHGELLHIQLMHGDSDKAISRSALSLMYDRVFVAGQAGVDRYHRHGVDIPDRKFRLVGRPQLHGIRVGERERAADEAPVLLYAPTWTGFTEDVNYSSLNEGKAIVEAALARGVAVHFRTHPYTSTNAAYQAFAEEIRAILAADAGRLPHRWGAAAESQVSLADCVNAADAAVCDISGAASDWLYSGKPFAMTDPRGLRGEYLEEFPVAAGAYLLEPGAGNAEAVMAELFDTDSKAAQRAATREYYLGDHAPEDLFEVFAEAVRETYATPVRKTVTAVENKVETAA</sequence>
<keyword evidence="1" id="KW-0472">Membrane</keyword>
<accession>A0A1G9GQ75</accession>
<reference evidence="3" key="1">
    <citation type="submission" date="2016-10" db="EMBL/GenBank/DDBJ databases">
        <authorList>
            <person name="Varghese N."/>
            <person name="Submissions S."/>
        </authorList>
    </citation>
    <scope>NUCLEOTIDE SEQUENCE [LARGE SCALE GENOMIC DNA]</scope>
    <source>
        <strain evidence="3">CGMCC 4.3147</strain>
    </source>
</reference>
<dbReference type="OrthoDB" id="7806295at2"/>
<keyword evidence="1" id="KW-0812">Transmembrane</keyword>
<feature type="transmembrane region" description="Helical" evidence="1">
    <location>
        <begin position="148"/>
        <end position="170"/>
    </location>
</feature>
<name>A0A1G9GQ75_9ACTN</name>
<keyword evidence="3" id="KW-1185">Reference proteome</keyword>
<evidence type="ECO:0000256" key="1">
    <source>
        <dbReference type="SAM" id="Phobius"/>
    </source>
</evidence>
<keyword evidence="2" id="KW-0808">Transferase</keyword>
<protein>
    <submittedName>
        <fullName evidence="2">CDP-Glycerol:Poly(Glycerophosphate) glycerophosphotransferase</fullName>
    </submittedName>
</protein>
<dbReference type="Gene3D" id="3.40.50.12580">
    <property type="match status" value="1"/>
</dbReference>
<evidence type="ECO:0000313" key="3">
    <source>
        <dbReference type="Proteomes" id="UP000198662"/>
    </source>
</evidence>
<feature type="transmembrane region" description="Helical" evidence="1">
    <location>
        <begin position="115"/>
        <end position="136"/>
    </location>
</feature>
<dbReference type="EMBL" id="FNGF01000003">
    <property type="protein sequence ID" value="SDL02850.1"/>
    <property type="molecule type" value="Genomic_DNA"/>
</dbReference>
<dbReference type="Proteomes" id="UP000198662">
    <property type="component" value="Unassembled WGS sequence"/>
</dbReference>
<dbReference type="RefSeq" id="WP_143034747.1">
    <property type="nucleotide sequence ID" value="NZ_FNGF01000003.1"/>
</dbReference>
<keyword evidence="1" id="KW-1133">Transmembrane helix</keyword>
<organism evidence="2 3">
    <name type="scientific">Glycomyces sambucus</name>
    <dbReference type="NCBI Taxonomy" id="380244"/>
    <lineage>
        <taxon>Bacteria</taxon>
        <taxon>Bacillati</taxon>
        <taxon>Actinomycetota</taxon>
        <taxon>Actinomycetes</taxon>
        <taxon>Glycomycetales</taxon>
        <taxon>Glycomycetaceae</taxon>
        <taxon>Glycomyces</taxon>
    </lineage>
</organism>
<proteinExistence type="predicted"/>
<dbReference type="AlphaFoldDB" id="A0A1G9GQ75"/>
<dbReference type="SUPFAM" id="SSF53756">
    <property type="entry name" value="UDP-Glycosyltransferase/glycogen phosphorylase"/>
    <property type="match status" value="1"/>
</dbReference>
<evidence type="ECO:0000313" key="2">
    <source>
        <dbReference type="EMBL" id="SDL02850.1"/>
    </source>
</evidence>
<dbReference type="STRING" id="380244.SAMN05216298_2351"/>